<evidence type="ECO:0000256" key="2">
    <source>
        <dbReference type="ARBA" id="ARBA00004818"/>
    </source>
</evidence>
<dbReference type="EMBL" id="JAVVDO010000055">
    <property type="protein sequence ID" value="MDT8333433.1"/>
    <property type="molecule type" value="Genomic_DNA"/>
</dbReference>
<dbReference type="GO" id="GO:0008967">
    <property type="term" value="F:phosphoglycolate phosphatase activity"/>
    <property type="evidence" value="ECO:0007669"/>
    <property type="project" value="UniProtKB-EC"/>
</dbReference>
<dbReference type="EMBL" id="CP015583">
    <property type="protein sequence ID" value="APT57111.1"/>
    <property type="molecule type" value="Genomic_DNA"/>
</dbReference>
<proteinExistence type="inferred from homology"/>
<evidence type="ECO:0000256" key="4">
    <source>
        <dbReference type="ARBA" id="ARBA00013078"/>
    </source>
</evidence>
<dbReference type="EC" id="3.1.3.18" evidence="4"/>
<keyword evidence="5" id="KW-0378">Hydrolase</keyword>
<sequence length="224" mass="23821">MSALDTLPRAIVWDWDNTLADGWPAIMAGLNAAFSAFGLPRWSLEEVRANVRKSLRDSFPTIFGAEWTRARDIFYAEVRARHLAVLEPMPGAGALLAEAARHIPLAVVSNKQGPLLRAEAAQLGWTGHFRALVGAGDAAADKPSPEPIRLACAACGILPGPDVWYVGDNALDMEAARRAGCRGVLLGLAEHDGGLAAIMRDGDYPDAEMMRSALAGLALTARLG</sequence>
<dbReference type="PANTHER" id="PTHR43434:SF1">
    <property type="entry name" value="PHOSPHOGLYCOLATE PHOSPHATASE"/>
    <property type="match status" value="1"/>
</dbReference>
<keyword evidence="8" id="KW-1185">Reference proteome</keyword>
<dbReference type="KEGG" id="rgi:RGI145_08400"/>
<evidence type="ECO:0000256" key="3">
    <source>
        <dbReference type="ARBA" id="ARBA00006171"/>
    </source>
</evidence>
<dbReference type="Pfam" id="PF13419">
    <property type="entry name" value="HAD_2"/>
    <property type="match status" value="1"/>
</dbReference>
<dbReference type="SUPFAM" id="SSF56784">
    <property type="entry name" value="HAD-like"/>
    <property type="match status" value="1"/>
</dbReference>
<dbReference type="NCBIfam" id="TIGR01549">
    <property type="entry name" value="HAD-SF-IA-v1"/>
    <property type="match status" value="1"/>
</dbReference>
<dbReference type="GO" id="GO:0006281">
    <property type="term" value="P:DNA repair"/>
    <property type="evidence" value="ECO:0007669"/>
    <property type="project" value="TreeGrafter"/>
</dbReference>
<reference evidence="6 8" key="2">
    <citation type="journal article" date="2019" name="Microb. Pathog.">
        <title>Comparison of VITEK 2, MALDI-TOF MS, 16S rRNA gene sequencing, and whole-genome sequencing for identification of Roseomonas mucosa.</title>
        <authorList>
            <person name="Rudolph W.W."/>
            <person name="Gunzer F."/>
            <person name="Trauth M."/>
            <person name="Bunk B."/>
            <person name="Bigge R."/>
            <person name="Schrottner P."/>
        </authorList>
    </citation>
    <scope>NUCLEOTIDE SEQUENCE [LARGE SCALE GENOMIC DNA]</scope>
    <source>
        <strain evidence="6 8">DSM 103800</strain>
    </source>
</reference>
<evidence type="ECO:0000313" key="8">
    <source>
        <dbReference type="Proteomes" id="UP001258945"/>
    </source>
</evidence>
<organism evidence="5 7">
    <name type="scientific">Roseomonas gilardii</name>
    <dbReference type="NCBI Taxonomy" id="257708"/>
    <lineage>
        <taxon>Bacteria</taxon>
        <taxon>Pseudomonadati</taxon>
        <taxon>Pseudomonadota</taxon>
        <taxon>Alphaproteobacteria</taxon>
        <taxon>Acetobacterales</taxon>
        <taxon>Roseomonadaceae</taxon>
        <taxon>Roseomonas</taxon>
    </lineage>
</organism>
<dbReference type="InterPro" id="IPR041492">
    <property type="entry name" value="HAD_2"/>
</dbReference>
<dbReference type="Proteomes" id="UP000185494">
    <property type="component" value="Chromosome 1"/>
</dbReference>
<reference evidence="6" key="3">
    <citation type="submission" date="2023-09" db="EMBL/GenBank/DDBJ databases">
        <authorList>
            <person name="Schober I."/>
            <person name="Bunk B."/>
        </authorList>
    </citation>
    <scope>NUCLEOTIDE SEQUENCE</scope>
    <source>
        <strain evidence="6">DSM 103800</strain>
    </source>
</reference>
<dbReference type="STRING" id="257708.RGI145_08400"/>
<dbReference type="AlphaFoldDB" id="A0A1L7AEE3"/>
<accession>A0A1L7AEE3</accession>
<dbReference type="InterPro" id="IPR023214">
    <property type="entry name" value="HAD_sf"/>
</dbReference>
<dbReference type="GO" id="GO:0005829">
    <property type="term" value="C:cytosol"/>
    <property type="evidence" value="ECO:0007669"/>
    <property type="project" value="TreeGrafter"/>
</dbReference>
<dbReference type="Gene3D" id="3.40.50.1000">
    <property type="entry name" value="HAD superfamily/HAD-like"/>
    <property type="match status" value="1"/>
</dbReference>
<dbReference type="SFLD" id="SFLDS00003">
    <property type="entry name" value="Haloacid_Dehalogenase"/>
    <property type="match status" value="1"/>
</dbReference>
<evidence type="ECO:0000256" key="1">
    <source>
        <dbReference type="ARBA" id="ARBA00000830"/>
    </source>
</evidence>
<dbReference type="SFLD" id="SFLDG01129">
    <property type="entry name" value="C1.5:_HAD__Beta-PGM__Phosphata"/>
    <property type="match status" value="1"/>
</dbReference>
<protein>
    <recommendedName>
        <fullName evidence="4">phosphoglycolate phosphatase</fullName>
        <ecNumber evidence="4">3.1.3.18</ecNumber>
    </recommendedName>
</protein>
<dbReference type="InterPro" id="IPR036412">
    <property type="entry name" value="HAD-like_sf"/>
</dbReference>
<dbReference type="InterPro" id="IPR006439">
    <property type="entry name" value="HAD-SF_hydro_IA"/>
</dbReference>
<dbReference type="PANTHER" id="PTHR43434">
    <property type="entry name" value="PHOSPHOGLYCOLATE PHOSPHATASE"/>
    <property type="match status" value="1"/>
</dbReference>
<comment type="similarity">
    <text evidence="3">Belongs to the HAD-like hydrolase superfamily. CbbY/CbbZ/Gph/YieH family.</text>
</comment>
<dbReference type="RefSeq" id="WP_075798007.1">
    <property type="nucleotide sequence ID" value="NZ_CP015583.1"/>
</dbReference>
<evidence type="ECO:0000313" key="5">
    <source>
        <dbReference type="EMBL" id="APT57111.1"/>
    </source>
</evidence>
<reference evidence="5 7" key="1">
    <citation type="submission" date="2016-05" db="EMBL/GenBank/DDBJ databases">
        <title>Complete Genome and Methylome Analysis of Psychrotrophic Bacterial Isolates from Antarctic Lake Untersee.</title>
        <authorList>
            <person name="Fomenkov A."/>
            <person name="Akimov V.N."/>
            <person name="Vasilyeva L.V."/>
            <person name="Andersen D."/>
            <person name="Vincze T."/>
            <person name="Roberts R.J."/>
        </authorList>
    </citation>
    <scope>NUCLEOTIDE SEQUENCE [LARGE SCALE GENOMIC DNA]</scope>
    <source>
        <strain evidence="5 7">U14-5</strain>
    </source>
</reference>
<dbReference type="Gene3D" id="1.10.150.730">
    <property type="match status" value="1"/>
</dbReference>
<dbReference type="eggNOG" id="COG0546">
    <property type="taxonomic scope" value="Bacteria"/>
</dbReference>
<comment type="pathway">
    <text evidence="2">Organic acid metabolism; glycolate biosynthesis; glycolate from 2-phosphoglycolate: step 1/1.</text>
</comment>
<dbReference type="InterPro" id="IPR050155">
    <property type="entry name" value="HAD-like_hydrolase_sf"/>
</dbReference>
<name>A0A1L7AEE3_9PROT</name>
<comment type="catalytic activity">
    <reaction evidence="1">
        <text>2-phosphoglycolate + H2O = glycolate + phosphate</text>
        <dbReference type="Rhea" id="RHEA:14369"/>
        <dbReference type="ChEBI" id="CHEBI:15377"/>
        <dbReference type="ChEBI" id="CHEBI:29805"/>
        <dbReference type="ChEBI" id="CHEBI:43474"/>
        <dbReference type="ChEBI" id="CHEBI:58033"/>
        <dbReference type="EC" id="3.1.3.18"/>
    </reaction>
</comment>
<evidence type="ECO:0000313" key="6">
    <source>
        <dbReference type="EMBL" id="MDT8333433.1"/>
    </source>
</evidence>
<dbReference type="Proteomes" id="UP001258945">
    <property type="component" value="Unassembled WGS sequence"/>
</dbReference>
<evidence type="ECO:0000313" key="7">
    <source>
        <dbReference type="Proteomes" id="UP000185494"/>
    </source>
</evidence>
<gene>
    <name evidence="5" type="ORF">RGI145_08400</name>
    <name evidence="6" type="ORF">RQ831_20480</name>
</gene>